<sequence>MEAEVFEIVDAALRSKTRLAKLPVRYFSGIERIVWSVWNYIVGPELKFVWEVTAGDLETYRTSTPIANDSGAETGPANVYENAEASESSTLFEEAQSHPATSDCPLENSSELPEGSARSEQLYNGEDDDKYIAMHTLCSEICNPRSSSDVELKVLRLPDRKFAVGAYVFAAKHQDRQAIHSIALVLNERRLDWFLKLQPLLQPFFEDFVTKLRIAVLIEKREELLSRMTSELNYLLVVLGILERRSFLAVNFDIADTHFAEASGHTNKFLARCVSAHLQCQCHTIVVGMTSKPVNKMLKTLAFVTYRNLWPMSRFMYPESQALESDFEFLAVSEPFCPQLFLQGCSKVEMDSIMKQAFYSRWPFCVIDVDEHTVFHSLPWGRHDALRREVAQRDARKILMQDLPTNRLKIELKAHSIDDSIVIPFLNQMDQLPYQNIIRTGFSLQFLNSLAVRALALDVFARVESDEGADRTKLSEKRICRALDIKSKGDFWITIAVADLMRPKLAEYLLERR</sequence>
<dbReference type="WBParaSite" id="TMUE_2000008044.1">
    <property type="protein sequence ID" value="TMUE_2000008044.1"/>
    <property type="gene ID" value="WBGene00289195"/>
</dbReference>
<reference evidence="2" key="2">
    <citation type="submission" date="2014-03" db="EMBL/GenBank/DDBJ databases">
        <title>The whipworm genome and dual-species transcriptomics of an intimate host-pathogen interaction.</title>
        <authorList>
            <person name="Foth B.J."/>
            <person name="Tsai I.J."/>
            <person name="Reid A.J."/>
            <person name="Bancroft A.J."/>
            <person name="Nichol S."/>
            <person name="Tracey A."/>
            <person name="Holroyd N."/>
            <person name="Cotton J.A."/>
            <person name="Stanley E.J."/>
            <person name="Zarowiecki M."/>
            <person name="Liu J.Z."/>
            <person name="Huckvale T."/>
            <person name="Cooper P.J."/>
            <person name="Grencis R.K."/>
            <person name="Berriman M."/>
        </authorList>
    </citation>
    <scope>NUCLEOTIDE SEQUENCE [LARGE SCALE GENOMIC DNA]</scope>
    <source>
        <strain evidence="2">Edinburgh</strain>
    </source>
</reference>
<keyword evidence="2" id="KW-1185">Reference proteome</keyword>
<dbReference type="GO" id="GO:0005768">
    <property type="term" value="C:endosome"/>
    <property type="evidence" value="ECO:0007669"/>
    <property type="project" value="TreeGrafter"/>
</dbReference>
<proteinExistence type="predicted"/>
<evidence type="ECO:0000256" key="1">
    <source>
        <dbReference type="SAM" id="MobiDB-lite"/>
    </source>
</evidence>
<dbReference type="PROSITE" id="PS51835">
    <property type="entry name" value="DENN_C9ORF72"/>
    <property type="match status" value="1"/>
</dbReference>
<dbReference type="WBParaSite" id="TMUE_2000008044.3">
    <property type="protein sequence ID" value="TMUE_2000008044.3"/>
    <property type="gene ID" value="WBGene00289195"/>
</dbReference>
<accession>A0A5S6QLJ2</accession>
<dbReference type="WBParaSite" id="TMUE_2000008044.4">
    <property type="protein sequence ID" value="TMUE_2000008044.4"/>
    <property type="gene ID" value="WBGene00289195"/>
</dbReference>
<dbReference type="GO" id="GO:0006897">
    <property type="term" value="P:endocytosis"/>
    <property type="evidence" value="ECO:0007669"/>
    <property type="project" value="TreeGrafter"/>
</dbReference>
<dbReference type="PANTHER" id="PTHR31855:SF2">
    <property type="entry name" value="GUANINE NUCLEOTIDE EXCHANGE FACTOR C9ORF72"/>
    <property type="match status" value="1"/>
</dbReference>
<name>A0A5S6QLJ2_TRIMR</name>
<dbReference type="STRING" id="70415.A0A5S6QLJ2"/>
<protein>
    <submittedName>
        <fullName evidence="3">Folliculin</fullName>
    </submittedName>
</protein>
<dbReference type="Pfam" id="PF15019">
    <property type="entry name" value="C9orf72-like"/>
    <property type="match status" value="1"/>
</dbReference>
<evidence type="ECO:0000313" key="3">
    <source>
        <dbReference type="WBParaSite" id="TMUE_2000008044.1"/>
    </source>
</evidence>
<feature type="region of interest" description="Disordered" evidence="1">
    <location>
        <begin position="83"/>
        <end position="118"/>
    </location>
</feature>
<dbReference type="Proteomes" id="UP000046395">
    <property type="component" value="Unassembled WGS sequence"/>
</dbReference>
<dbReference type="GO" id="GO:0005776">
    <property type="term" value="C:autophagosome"/>
    <property type="evidence" value="ECO:0007669"/>
    <property type="project" value="TreeGrafter"/>
</dbReference>
<dbReference type="AlphaFoldDB" id="A0A5S6QLJ2"/>
<dbReference type="WBParaSite" id="TMUE_2000008044.2">
    <property type="protein sequence ID" value="TMUE_2000008044.2"/>
    <property type="gene ID" value="WBGene00289195"/>
</dbReference>
<dbReference type="GO" id="GO:0006914">
    <property type="term" value="P:autophagy"/>
    <property type="evidence" value="ECO:0007669"/>
    <property type="project" value="TreeGrafter"/>
</dbReference>
<dbReference type="GO" id="GO:0005085">
    <property type="term" value="F:guanyl-nucleotide exchange factor activity"/>
    <property type="evidence" value="ECO:0007669"/>
    <property type="project" value="InterPro"/>
</dbReference>
<dbReference type="PANTHER" id="PTHR31855">
    <property type="entry name" value="GUANINE NUCLEOTIDE EXCHANGE C9ORF72"/>
    <property type="match status" value="1"/>
</dbReference>
<reference evidence="3" key="3">
    <citation type="submission" date="2019-12" db="UniProtKB">
        <authorList>
            <consortium name="WormBaseParasite"/>
        </authorList>
    </citation>
    <scope>IDENTIFICATION</scope>
</reference>
<reference evidence="2" key="1">
    <citation type="submission" date="2013-11" db="EMBL/GenBank/DDBJ databases">
        <authorList>
            <person name="Aslett M."/>
        </authorList>
    </citation>
    <scope>NUCLEOTIDE SEQUENCE [LARGE SCALE GENOMIC DNA]</scope>
    <source>
        <strain evidence="2">Edinburgh</strain>
    </source>
</reference>
<dbReference type="InterPro" id="IPR027819">
    <property type="entry name" value="C9orf72"/>
</dbReference>
<organism evidence="2 3">
    <name type="scientific">Trichuris muris</name>
    <name type="common">Mouse whipworm</name>
    <dbReference type="NCBI Taxonomy" id="70415"/>
    <lineage>
        <taxon>Eukaryota</taxon>
        <taxon>Metazoa</taxon>
        <taxon>Ecdysozoa</taxon>
        <taxon>Nematoda</taxon>
        <taxon>Enoplea</taxon>
        <taxon>Dorylaimia</taxon>
        <taxon>Trichinellida</taxon>
        <taxon>Trichuridae</taxon>
        <taxon>Trichuris</taxon>
    </lineage>
</organism>
<evidence type="ECO:0000313" key="2">
    <source>
        <dbReference type="Proteomes" id="UP000046395"/>
    </source>
</evidence>